<evidence type="ECO:0000256" key="1">
    <source>
        <dbReference type="ARBA" id="ARBA00022741"/>
    </source>
</evidence>
<name>A0A8I6TI55_CIMLE</name>
<dbReference type="EC" id="3.6.4.13" evidence="7"/>
<evidence type="ECO:0000259" key="10">
    <source>
        <dbReference type="PROSITE" id="PS51193"/>
    </source>
</evidence>
<feature type="domain" description="Helicase C-terminal" evidence="11">
    <location>
        <begin position="350"/>
        <end position="502"/>
    </location>
</feature>
<dbReference type="InterPro" id="IPR025313">
    <property type="entry name" value="SPB4-like_CTE"/>
</dbReference>
<dbReference type="InterPro" id="IPR014001">
    <property type="entry name" value="Helicase_ATP-bd"/>
</dbReference>
<evidence type="ECO:0000313" key="13">
    <source>
        <dbReference type="Proteomes" id="UP000494040"/>
    </source>
</evidence>
<dbReference type="GO" id="GO:0003724">
    <property type="term" value="F:RNA helicase activity"/>
    <property type="evidence" value="ECO:0007669"/>
    <property type="project" value="UniProtKB-EC"/>
</dbReference>
<keyword evidence="5 7" id="KW-0694">RNA-binding</keyword>
<evidence type="ECO:0000259" key="9">
    <source>
        <dbReference type="PROSITE" id="PS51192"/>
    </source>
</evidence>
<dbReference type="InterPro" id="IPR000629">
    <property type="entry name" value="RNA-helicase_DEAD-box_CS"/>
</dbReference>
<comment type="similarity">
    <text evidence="6">Belongs to the DEAD box helicase family.</text>
</comment>
<accession>A0A8I6TI55</accession>
<keyword evidence="4 6" id="KW-0067">ATP-binding</keyword>
<evidence type="ECO:0000256" key="5">
    <source>
        <dbReference type="ARBA" id="ARBA00022884"/>
    </source>
</evidence>
<dbReference type="GO" id="GO:0016787">
    <property type="term" value="F:hydrolase activity"/>
    <property type="evidence" value="ECO:0007669"/>
    <property type="project" value="UniProtKB-KW"/>
</dbReference>
<dbReference type="PROSITE" id="PS00039">
    <property type="entry name" value="DEAD_ATP_HELICASE"/>
    <property type="match status" value="1"/>
</dbReference>
<comment type="domain">
    <text evidence="7">The Q motif is unique to and characteristic of the DEAD box family of RNA helicases and controls ATP binding and hydrolysis.</text>
</comment>
<comment type="function">
    <text evidence="7">RNA helicase.</text>
</comment>
<feature type="region of interest" description="Disordered" evidence="8">
    <location>
        <begin position="47"/>
        <end position="72"/>
    </location>
</feature>
<evidence type="ECO:0000259" key="11">
    <source>
        <dbReference type="PROSITE" id="PS51194"/>
    </source>
</evidence>
<dbReference type="PROSITE" id="PS51192">
    <property type="entry name" value="HELICASE_ATP_BIND_1"/>
    <property type="match status" value="1"/>
</dbReference>
<dbReference type="Pfam" id="PF00270">
    <property type="entry name" value="DEAD"/>
    <property type="match status" value="1"/>
</dbReference>
<evidence type="ECO:0000256" key="2">
    <source>
        <dbReference type="ARBA" id="ARBA00022801"/>
    </source>
</evidence>
<dbReference type="OMA" id="AVHIKAD"/>
<feature type="domain" description="Helicase ATP-binding" evidence="10">
    <location>
        <begin position="99"/>
        <end position="425"/>
    </location>
</feature>
<evidence type="ECO:0000256" key="6">
    <source>
        <dbReference type="RuleBase" id="RU000492"/>
    </source>
</evidence>
<feature type="domain" description="Helicase ATP-binding" evidence="9">
    <location>
        <begin position="128"/>
        <end position="316"/>
    </location>
</feature>
<dbReference type="SUPFAM" id="SSF52540">
    <property type="entry name" value="P-loop containing nucleoside triphosphate hydrolases"/>
    <property type="match status" value="1"/>
</dbReference>
<dbReference type="InterPro" id="IPR014013">
    <property type="entry name" value="Helic_SF1/SF2_ATP-bd_DinG/Rad3"/>
</dbReference>
<dbReference type="OrthoDB" id="422663at2759"/>
<evidence type="ECO:0000256" key="4">
    <source>
        <dbReference type="ARBA" id="ARBA00022840"/>
    </source>
</evidence>
<dbReference type="PROSITE" id="PS51193">
    <property type="entry name" value="HELICASE_ATP_BIND_2"/>
    <property type="match status" value="1"/>
</dbReference>
<dbReference type="RefSeq" id="XP_014251205.1">
    <property type="nucleotide sequence ID" value="XM_014395719.2"/>
</dbReference>
<dbReference type="EnsemblMetazoa" id="XM_014395719.2">
    <property type="protein sequence ID" value="XP_014251205.1"/>
    <property type="gene ID" value="LOC106667643"/>
</dbReference>
<feature type="compositionally biased region" description="Basic and acidic residues" evidence="8">
    <location>
        <begin position="54"/>
        <end position="63"/>
    </location>
</feature>
<dbReference type="SMART" id="SM00487">
    <property type="entry name" value="DEXDc"/>
    <property type="match status" value="1"/>
</dbReference>
<evidence type="ECO:0000256" key="8">
    <source>
        <dbReference type="SAM" id="MobiDB-lite"/>
    </source>
</evidence>
<dbReference type="GO" id="GO:0005524">
    <property type="term" value="F:ATP binding"/>
    <property type="evidence" value="ECO:0007669"/>
    <property type="project" value="UniProtKB-UniRule"/>
</dbReference>
<proteinExistence type="inferred from homology"/>
<dbReference type="PROSITE" id="PS51194">
    <property type="entry name" value="HELICASE_CTER"/>
    <property type="match status" value="1"/>
</dbReference>
<dbReference type="InterPro" id="IPR027417">
    <property type="entry name" value="P-loop_NTPase"/>
</dbReference>
<dbReference type="AlphaFoldDB" id="A0A8I6TI55"/>
<evidence type="ECO:0000313" key="12">
    <source>
        <dbReference type="EnsemblMetazoa" id="XP_014251205.1"/>
    </source>
</evidence>
<organism evidence="12 13">
    <name type="scientific">Cimex lectularius</name>
    <name type="common">Bed bug</name>
    <name type="synonym">Acanthia lectularia</name>
    <dbReference type="NCBI Taxonomy" id="79782"/>
    <lineage>
        <taxon>Eukaryota</taxon>
        <taxon>Metazoa</taxon>
        <taxon>Ecdysozoa</taxon>
        <taxon>Arthropoda</taxon>
        <taxon>Hexapoda</taxon>
        <taxon>Insecta</taxon>
        <taxon>Pterygota</taxon>
        <taxon>Neoptera</taxon>
        <taxon>Paraneoptera</taxon>
        <taxon>Hemiptera</taxon>
        <taxon>Heteroptera</taxon>
        <taxon>Panheteroptera</taxon>
        <taxon>Cimicomorpha</taxon>
        <taxon>Cimicidae</taxon>
        <taxon>Cimex</taxon>
    </lineage>
</organism>
<dbReference type="InterPro" id="IPR011545">
    <property type="entry name" value="DEAD/DEAH_box_helicase_dom"/>
</dbReference>
<keyword evidence="1 6" id="KW-0547">Nucleotide-binding</keyword>
<dbReference type="InterPro" id="IPR001650">
    <property type="entry name" value="Helicase_C-like"/>
</dbReference>
<dbReference type="Pfam" id="PF13959">
    <property type="entry name" value="CTE_SPB4"/>
    <property type="match status" value="1"/>
</dbReference>
<dbReference type="Pfam" id="PF00271">
    <property type="entry name" value="Helicase_C"/>
    <property type="match status" value="1"/>
</dbReference>
<dbReference type="SMART" id="SM01178">
    <property type="entry name" value="DUF4217"/>
    <property type="match status" value="1"/>
</dbReference>
<protein>
    <recommendedName>
        <fullName evidence="7">ATP-dependent RNA helicase</fullName>
        <ecNumber evidence="7">3.6.4.13</ecNumber>
    </recommendedName>
</protein>
<dbReference type="GeneID" id="106667643"/>
<keyword evidence="13" id="KW-1185">Reference proteome</keyword>
<dbReference type="Gene3D" id="3.40.50.300">
    <property type="entry name" value="P-loop containing nucleotide triphosphate hydrolases"/>
    <property type="match status" value="2"/>
</dbReference>
<dbReference type="KEGG" id="clec:106667643"/>
<comment type="catalytic activity">
    <reaction evidence="7">
        <text>ATP + H2O = ADP + phosphate + H(+)</text>
        <dbReference type="Rhea" id="RHEA:13065"/>
        <dbReference type="ChEBI" id="CHEBI:15377"/>
        <dbReference type="ChEBI" id="CHEBI:15378"/>
        <dbReference type="ChEBI" id="CHEBI:30616"/>
        <dbReference type="ChEBI" id="CHEBI:43474"/>
        <dbReference type="ChEBI" id="CHEBI:456216"/>
        <dbReference type="EC" id="3.6.4.13"/>
    </reaction>
</comment>
<dbReference type="Proteomes" id="UP000494040">
    <property type="component" value="Unassembled WGS sequence"/>
</dbReference>
<dbReference type="CDD" id="cd18787">
    <property type="entry name" value="SF2_C_DEAD"/>
    <property type="match status" value="1"/>
</dbReference>
<evidence type="ECO:0000256" key="7">
    <source>
        <dbReference type="RuleBase" id="RU365068"/>
    </source>
</evidence>
<keyword evidence="3 6" id="KW-0347">Helicase</keyword>
<dbReference type="SMART" id="SM00490">
    <property type="entry name" value="HELICc"/>
    <property type="match status" value="1"/>
</dbReference>
<evidence type="ECO:0000256" key="3">
    <source>
        <dbReference type="ARBA" id="ARBA00022806"/>
    </source>
</evidence>
<dbReference type="GO" id="GO:0003723">
    <property type="term" value="F:RNA binding"/>
    <property type="evidence" value="ECO:0007669"/>
    <property type="project" value="UniProtKB-UniRule"/>
</dbReference>
<sequence>MTTCDLNVNFIVPEKKPKVHKRIDSALQPASNLQSFHKNLQKNDFPKKGKFFKPNKDDVDSNKGKTSSLFHHNPEIPDATDFDVVPIEEPLFSQNTFKSLGVLHPHLVANLEQLFQITKMTIVQQLTIPPLLQGQDALVRSQTGSGKTLAYAVPIMQMLQSITPKIARNDGVKALIILPTRELALQTYECFLKLCRAFTWIVPGIIVGGEKKKSEKARLRKGINVLVGTPGRILDHAQHTQVLLLHKLDWLILDEADKLLDLGYERDIGSLVSMIKDQRDRSDEDVGKKQTVLLSATLGPGVERLAGLTLNKPLKIDASQNDMPENDALVIPHQLSQKYVVTPAKLRLVTLASFIVTICEVEGKSKVLIFMATQDMVDYYTDLIPSVITSNVVYFKLHGNMTQTDRVEVFNKFRQSDSGVLLCTDVGARGLDLPQVDWIVQFTAPIEPNKYVHRVGRTARVGTSGSSLLFLIPSELPFLQFLQEKRIKLEEVNMENYLKNLLKIKLESKDGQSYGSGVEGAATMLQHNFEHAVLNEKGLHSLACKAYRSWVRFYASYPNESRVAFNFKSLHLGHHAKCFALRDTPSVIGGIGKPNFKLKNRSKRKVKKDSLGLEAQASRTKRLITSEFDSGMPSKKRKT</sequence>
<reference evidence="12" key="1">
    <citation type="submission" date="2022-01" db="UniProtKB">
        <authorList>
            <consortium name="EnsemblMetazoa"/>
        </authorList>
    </citation>
    <scope>IDENTIFICATION</scope>
</reference>
<dbReference type="CDD" id="cd17949">
    <property type="entry name" value="DEADc_DDX31"/>
    <property type="match status" value="1"/>
</dbReference>
<keyword evidence="2 6" id="KW-0378">Hydrolase</keyword>
<dbReference type="PANTHER" id="PTHR24031">
    <property type="entry name" value="RNA HELICASE"/>
    <property type="match status" value="1"/>
</dbReference>